<keyword evidence="3" id="KW-1185">Reference proteome</keyword>
<feature type="region of interest" description="Disordered" evidence="1">
    <location>
        <begin position="131"/>
        <end position="150"/>
    </location>
</feature>
<reference evidence="2" key="1">
    <citation type="submission" date="2020-08" db="EMBL/GenBank/DDBJ databases">
        <title>Plant Genome Project.</title>
        <authorList>
            <person name="Zhang R.-G."/>
        </authorList>
    </citation>
    <scope>NUCLEOTIDE SEQUENCE</scope>
    <source>
        <strain evidence="2">WSP0</strain>
        <tissue evidence="2">Leaf</tissue>
    </source>
</reference>
<organism evidence="2 3">
    <name type="scientific">Rhododendron griersonianum</name>
    <dbReference type="NCBI Taxonomy" id="479676"/>
    <lineage>
        <taxon>Eukaryota</taxon>
        <taxon>Viridiplantae</taxon>
        <taxon>Streptophyta</taxon>
        <taxon>Embryophyta</taxon>
        <taxon>Tracheophyta</taxon>
        <taxon>Spermatophyta</taxon>
        <taxon>Magnoliopsida</taxon>
        <taxon>eudicotyledons</taxon>
        <taxon>Gunneridae</taxon>
        <taxon>Pentapetalae</taxon>
        <taxon>asterids</taxon>
        <taxon>Ericales</taxon>
        <taxon>Ericaceae</taxon>
        <taxon>Ericoideae</taxon>
        <taxon>Rhodoreae</taxon>
        <taxon>Rhododendron</taxon>
    </lineage>
</organism>
<dbReference type="EMBL" id="JACTNZ010000001">
    <property type="protein sequence ID" value="KAG5565918.1"/>
    <property type="molecule type" value="Genomic_DNA"/>
</dbReference>
<dbReference type="AlphaFoldDB" id="A0AAV6LLA4"/>
<feature type="region of interest" description="Disordered" evidence="1">
    <location>
        <begin position="33"/>
        <end position="66"/>
    </location>
</feature>
<accession>A0AAV6LLA4</accession>
<dbReference type="Proteomes" id="UP000823749">
    <property type="component" value="Chromosome 1"/>
</dbReference>
<comment type="caution">
    <text evidence="2">The sequence shown here is derived from an EMBL/GenBank/DDBJ whole genome shotgun (WGS) entry which is preliminary data.</text>
</comment>
<evidence type="ECO:0000313" key="2">
    <source>
        <dbReference type="EMBL" id="KAG5565918.1"/>
    </source>
</evidence>
<proteinExistence type="predicted"/>
<name>A0AAV6LLA4_9ERIC</name>
<evidence type="ECO:0000256" key="1">
    <source>
        <dbReference type="SAM" id="MobiDB-lite"/>
    </source>
</evidence>
<gene>
    <name evidence="2" type="ORF">RHGRI_001740</name>
</gene>
<sequence length="182" mass="19793">MAGFARAKRQRERARRRVYSPCISDLIHGFLEDDAGGGGGGGDGDSQDYESDSDSERDPSMCDPTDVIEDIDDDICKLATSLCTDDDDDKGTKLKLSKDDKEREIGLSTMPTPSIVGEITSVLVEKQVQGPPSACGQLEEDGGSDRGIGWKGRELKLGECERERDKMSPTEVVFSQESVLDI</sequence>
<protein>
    <submittedName>
        <fullName evidence="2">Uncharacterized protein</fullName>
    </submittedName>
</protein>
<evidence type="ECO:0000313" key="3">
    <source>
        <dbReference type="Proteomes" id="UP000823749"/>
    </source>
</evidence>